<sequence length="119" mass="14118">MTACKPFTSKTTEEVMKACRNECFYCLKRLNQNNTIIDHTNNNKRERCSNDEKYAVASCKECSKKKGDMTAYEFQDKVLQVAPRCQEFTRDGYRCKKPVMERRRRNHSEFVCPKDKQTR</sequence>
<organism evidence="1">
    <name type="scientific">Darwinula stevensoni</name>
    <dbReference type="NCBI Taxonomy" id="69355"/>
    <lineage>
        <taxon>Eukaryota</taxon>
        <taxon>Metazoa</taxon>
        <taxon>Ecdysozoa</taxon>
        <taxon>Arthropoda</taxon>
        <taxon>Crustacea</taxon>
        <taxon>Oligostraca</taxon>
        <taxon>Ostracoda</taxon>
        <taxon>Podocopa</taxon>
        <taxon>Podocopida</taxon>
        <taxon>Darwinulocopina</taxon>
        <taxon>Darwinuloidea</taxon>
        <taxon>Darwinulidae</taxon>
        <taxon>Darwinula</taxon>
    </lineage>
</organism>
<protein>
    <submittedName>
        <fullName evidence="1">Uncharacterized protein</fullName>
    </submittedName>
</protein>
<evidence type="ECO:0000313" key="2">
    <source>
        <dbReference type="Proteomes" id="UP000677054"/>
    </source>
</evidence>
<keyword evidence="2" id="KW-1185">Reference proteome</keyword>
<dbReference type="Gene3D" id="1.10.30.50">
    <property type="match status" value="1"/>
</dbReference>
<dbReference type="EMBL" id="LR899719">
    <property type="protein sequence ID" value="CAD7241983.1"/>
    <property type="molecule type" value="Genomic_DNA"/>
</dbReference>
<dbReference type="Proteomes" id="UP000677054">
    <property type="component" value="Unassembled WGS sequence"/>
</dbReference>
<dbReference type="AlphaFoldDB" id="A0A7R8X0Z3"/>
<proteinExistence type="predicted"/>
<name>A0A7R8X0Z3_9CRUS</name>
<accession>A0A7R8X0Z3</accession>
<evidence type="ECO:0000313" key="1">
    <source>
        <dbReference type="EMBL" id="CAD7241983.1"/>
    </source>
</evidence>
<reference evidence="1" key="1">
    <citation type="submission" date="2020-11" db="EMBL/GenBank/DDBJ databases">
        <authorList>
            <person name="Tran Van P."/>
        </authorList>
    </citation>
    <scope>NUCLEOTIDE SEQUENCE</scope>
</reference>
<gene>
    <name evidence="1" type="ORF">DSTB1V02_LOCUS1958</name>
</gene>
<dbReference type="EMBL" id="CAJPEV010000202">
    <property type="protein sequence ID" value="CAG0882275.1"/>
    <property type="molecule type" value="Genomic_DNA"/>
</dbReference>